<accession>A0A850QC57</accession>
<evidence type="ECO:0000313" key="9">
    <source>
        <dbReference type="EMBL" id="NVO76928.1"/>
    </source>
</evidence>
<feature type="transmembrane region" description="Helical" evidence="8">
    <location>
        <begin position="74"/>
        <end position="91"/>
    </location>
</feature>
<dbReference type="GO" id="GO:0044038">
    <property type="term" value="P:cell wall macromolecule biosynthetic process"/>
    <property type="evidence" value="ECO:0007669"/>
    <property type="project" value="TreeGrafter"/>
</dbReference>
<feature type="binding site" evidence="7">
    <location>
        <position position="216"/>
    </location>
    <ligand>
        <name>Mg(2+)</name>
        <dbReference type="ChEBI" id="CHEBI:18420"/>
    </ligand>
</feature>
<keyword evidence="7" id="KW-0460">Magnesium</keyword>
<proteinExistence type="predicted"/>
<evidence type="ECO:0000256" key="3">
    <source>
        <dbReference type="ARBA" id="ARBA00022679"/>
    </source>
</evidence>
<evidence type="ECO:0000256" key="7">
    <source>
        <dbReference type="PIRSR" id="PIRSR600715-1"/>
    </source>
</evidence>
<comment type="cofactor">
    <cofactor evidence="7">
        <name>Mg(2+)</name>
        <dbReference type="ChEBI" id="CHEBI:18420"/>
    </cofactor>
</comment>
<dbReference type="PANTHER" id="PTHR22926">
    <property type="entry name" value="PHOSPHO-N-ACETYLMURAMOYL-PENTAPEPTIDE-TRANSFERASE"/>
    <property type="match status" value="1"/>
</dbReference>
<feature type="transmembrane region" description="Helical" evidence="8">
    <location>
        <begin position="103"/>
        <end position="121"/>
    </location>
</feature>
<dbReference type="EMBL" id="JABXYJ010000002">
    <property type="protein sequence ID" value="NVO76928.1"/>
    <property type="molecule type" value="Genomic_DNA"/>
</dbReference>
<dbReference type="GO" id="GO:0009103">
    <property type="term" value="P:lipopolysaccharide biosynthetic process"/>
    <property type="evidence" value="ECO:0007669"/>
    <property type="project" value="TreeGrafter"/>
</dbReference>
<evidence type="ECO:0000256" key="8">
    <source>
        <dbReference type="SAM" id="Phobius"/>
    </source>
</evidence>
<keyword evidence="5 8" id="KW-1133">Transmembrane helix</keyword>
<feature type="transmembrane region" description="Helical" evidence="8">
    <location>
        <begin position="306"/>
        <end position="326"/>
    </location>
</feature>
<dbReference type="RefSeq" id="WP_176802209.1">
    <property type="nucleotide sequence ID" value="NZ_JABXYJ010000002.1"/>
</dbReference>
<dbReference type="GO" id="GO:0071555">
    <property type="term" value="P:cell wall organization"/>
    <property type="evidence" value="ECO:0007669"/>
    <property type="project" value="TreeGrafter"/>
</dbReference>
<dbReference type="GO" id="GO:0016780">
    <property type="term" value="F:phosphotransferase activity, for other substituted phosphate groups"/>
    <property type="evidence" value="ECO:0007669"/>
    <property type="project" value="InterPro"/>
</dbReference>
<feature type="transmembrane region" description="Helical" evidence="8">
    <location>
        <begin position="163"/>
        <end position="181"/>
    </location>
</feature>
<evidence type="ECO:0000256" key="6">
    <source>
        <dbReference type="ARBA" id="ARBA00023136"/>
    </source>
</evidence>
<feature type="transmembrane region" description="Helical" evidence="8">
    <location>
        <begin position="243"/>
        <end position="261"/>
    </location>
</feature>
<feature type="transmembrane region" description="Helical" evidence="8">
    <location>
        <begin position="6"/>
        <end position="22"/>
    </location>
</feature>
<dbReference type="AlphaFoldDB" id="A0A850QC57"/>
<organism evidence="9 10">
    <name type="scientific">Undibacterium oligocarboniphilum</name>
    <dbReference type="NCBI Taxonomy" id="666702"/>
    <lineage>
        <taxon>Bacteria</taxon>
        <taxon>Pseudomonadati</taxon>
        <taxon>Pseudomonadota</taxon>
        <taxon>Betaproteobacteria</taxon>
        <taxon>Burkholderiales</taxon>
        <taxon>Oxalobacteraceae</taxon>
        <taxon>Undibacterium</taxon>
    </lineage>
</organism>
<evidence type="ECO:0000256" key="1">
    <source>
        <dbReference type="ARBA" id="ARBA00004651"/>
    </source>
</evidence>
<evidence type="ECO:0000313" key="10">
    <source>
        <dbReference type="Proteomes" id="UP000588051"/>
    </source>
</evidence>
<dbReference type="GO" id="GO:0005886">
    <property type="term" value="C:plasma membrane"/>
    <property type="evidence" value="ECO:0007669"/>
    <property type="project" value="UniProtKB-SubCell"/>
</dbReference>
<keyword evidence="7" id="KW-0479">Metal-binding</keyword>
<dbReference type="InterPro" id="IPR000715">
    <property type="entry name" value="Glycosyl_transferase_4"/>
</dbReference>
<dbReference type="Proteomes" id="UP000588051">
    <property type="component" value="Unassembled WGS sequence"/>
</dbReference>
<evidence type="ECO:0000256" key="2">
    <source>
        <dbReference type="ARBA" id="ARBA00022475"/>
    </source>
</evidence>
<evidence type="ECO:0000256" key="5">
    <source>
        <dbReference type="ARBA" id="ARBA00022989"/>
    </source>
</evidence>
<feature type="transmembrane region" description="Helical" evidence="8">
    <location>
        <begin position="49"/>
        <end position="68"/>
    </location>
</feature>
<dbReference type="Pfam" id="PF00953">
    <property type="entry name" value="Glycos_transf_4"/>
    <property type="match status" value="1"/>
</dbReference>
<feature type="transmembrane region" description="Helical" evidence="8">
    <location>
        <begin position="219"/>
        <end position="237"/>
    </location>
</feature>
<keyword evidence="6 8" id="KW-0472">Membrane</keyword>
<reference evidence="9 10" key="1">
    <citation type="submission" date="2020-06" db="EMBL/GenBank/DDBJ databases">
        <authorList>
            <person name="Qiu C."/>
            <person name="Liu Z."/>
        </authorList>
    </citation>
    <scope>NUCLEOTIDE SEQUENCE [LARGE SCALE GENOMIC DNA]</scope>
    <source>
        <strain evidence="9 10">EM 1</strain>
    </source>
</reference>
<feature type="transmembrane region" description="Helical" evidence="8">
    <location>
        <begin position="133"/>
        <end position="151"/>
    </location>
</feature>
<dbReference type="PANTHER" id="PTHR22926:SF3">
    <property type="entry name" value="UNDECAPRENYL-PHOSPHATE ALPHA-N-ACETYLGLUCOSAMINYL 1-PHOSPHATE TRANSFERASE"/>
    <property type="match status" value="1"/>
</dbReference>
<evidence type="ECO:0000256" key="4">
    <source>
        <dbReference type="ARBA" id="ARBA00022692"/>
    </source>
</evidence>
<feature type="binding site" evidence="7">
    <location>
        <position position="156"/>
    </location>
    <ligand>
        <name>Mg(2+)</name>
        <dbReference type="ChEBI" id="CHEBI:18420"/>
    </ligand>
</feature>
<keyword evidence="4 8" id="KW-0812">Transmembrane</keyword>
<comment type="subcellular location">
    <subcellularLocation>
        <location evidence="1">Cell membrane</location>
        <topology evidence="1">Multi-pass membrane protein</topology>
    </subcellularLocation>
</comment>
<keyword evidence="3 9" id="KW-0808">Transferase</keyword>
<keyword evidence="2" id="KW-1003">Cell membrane</keyword>
<gene>
    <name evidence="9" type="ORF">HV832_03650</name>
</gene>
<protein>
    <submittedName>
        <fullName evidence="9">Glycosyl transferase</fullName>
    </submittedName>
</protein>
<sequence length="378" mass="41640">MINVLSAALFVSWLASFGLILFKHVHQHLTTDHVGSGPQKMHHGATPRIGGLPVICGLLAGLLMLYFGESHLNTQLFVLTLLPVWLAGMIEDLTKKVSPLKRLLAAFFSALLGMYLLDAKLVRLGMPLLDHLVTNYIVFNALLVMLAVGGITHATNIIDGFNGLSGGVVVLILSALGFVSHQVNDTLLLGLCVAMIGATIGFLCWNYPKGTIFAGDGGAYLWGFVIAEICMMLVYRNPSVSPWFPLLLVIYPVWETVFSIYRRKVLRGVPAGLPDALHLHSLIYKRVVRYRVGSKKPEHMIKRNSLTAPYLWGMASLAIIPGLFFWSNTSMVLALIAMFILCYCTFYAMIVRFKIKRWVTVGGDFALGSDRSEAKSNV</sequence>
<keyword evidence="10" id="KW-1185">Reference proteome</keyword>
<dbReference type="GO" id="GO:0046872">
    <property type="term" value="F:metal ion binding"/>
    <property type="evidence" value="ECO:0007669"/>
    <property type="project" value="UniProtKB-KW"/>
</dbReference>
<dbReference type="CDD" id="cd06912">
    <property type="entry name" value="GT_MraY_like"/>
    <property type="match status" value="1"/>
</dbReference>
<feature type="transmembrane region" description="Helical" evidence="8">
    <location>
        <begin position="187"/>
        <end position="207"/>
    </location>
</feature>
<comment type="caution">
    <text evidence="9">The sequence shown here is derived from an EMBL/GenBank/DDBJ whole genome shotgun (WGS) entry which is preliminary data.</text>
</comment>
<name>A0A850QC57_9BURK</name>
<feature type="transmembrane region" description="Helical" evidence="8">
    <location>
        <begin position="332"/>
        <end position="350"/>
    </location>
</feature>